<dbReference type="InterPro" id="IPR012854">
    <property type="entry name" value="Cu_amine_oxidase-like_N"/>
</dbReference>
<keyword evidence="1" id="KW-0732">Signal</keyword>
<accession>A0A168HQU1</accession>
<dbReference type="Pfam" id="PF07833">
    <property type="entry name" value="Cu_amine_oxidN1"/>
    <property type="match status" value="1"/>
</dbReference>
<dbReference type="Gene3D" id="3.30.457.10">
    <property type="entry name" value="Copper amine oxidase-like, N-terminal domain"/>
    <property type="match status" value="1"/>
</dbReference>
<dbReference type="OrthoDB" id="2020910at2"/>
<name>A0A168HQU1_9BACL</name>
<evidence type="ECO:0000259" key="2">
    <source>
        <dbReference type="Pfam" id="PF07833"/>
    </source>
</evidence>
<evidence type="ECO:0000313" key="4">
    <source>
        <dbReference type="Proteomes" id="UP000076967"/>
    </source>
</evidence>
<dbReference type="Proteomes" id="UP000076967">
    <property type="component" value="Unassembled WGS sequence"/>
</dbReference>
<evidence type="ECO:0000313" key="3">
    <source>
        <dbReference type="EMBL" id="OAB38434.1"/>
    </source>
</evidence>
<dbReference type="RefSeq" id="WP_068536338.1">
    <property type="nucleotide sequence ID" value="NZ_LVJH01000048.1"/>
</dbReference>
<dbReference type="InterPro" id="IPR036582">
    <property type="entry name" value="Mao_N_sf"/>
</dbReference>
<comment type="caution">
    <text evidence="3">The sequence shown here is derived from an EMBL/GenBank/DDBJ whole genome shotgun (WGS) entry which is preliminary data.</text>
</comment>
<feature type="domain" description="Copper amine oxidase-like N-terminal" evidence="2">
    <location>
        <begin position="35"/>
        <end position="144"/>
    </location>
</feature>
<sequence length="372" mass="42371">MKKMIITLMVIVTGVSSAMIPNQVAASQSSIAVLLNGKTIRFSDERPFQDSQGSVMVPIRSISNALGAEIIWAKKNGNTTLDIRDGNNTVSMTVGQTAAVVNGKTKDYGTKIIVMNNRTFVPLRVVGEGFGQEVKWSAVDRIAYITSPGSKVTAPNNELGEKDRFGREIRTKNLPKNYSDYPYILTDIPNEMYEMKAPKRAYLPSDLINYAYIKDDKAMEYWKRNTEAYYDLLLNVNYKTIDDQWAKDLFSHINQSNVFNLTEMKKYVSWVKKNKILIEGSLEAEPSIIFYDELSGKFYIRTSFKFRIVGYDKYKSVIYDIFFDGYEKLQKGVWYEGYADIPLSTNIFNNELLSVSASTSLFEKSIIYKSKN</sequence>
<dbReference type="AlphaFoldDB" id="A0A168HQU1"/>
<protein>
    <recommendedName>
        <fullName evidence="2">Copper amine oxidase-like N-terminal domain-containing protein</fullName>
    </recommendedName>
</protein>
<evidence type="ECO:0000256" key="1">
    <source>
        <dbReference type="SAM" id="SignalP"/>
    </source>
</evidence>
<organism evidence="3 4">
    <name type="scientific">Paenibacillus glacialis</name>
    <dbReference type="NCBI Taxonomy" id="494026"/>
    <lineage>
        <taxon>Bacteria</taxon>
        <taxon>Bacillati</taxon>
        <taxon>Bacillota</taxon>
        <taxon>Bacilli</taxon>
        <taxon>Bacillales</taxon>
        <taxon>Paenibacillaceae</taxon>
        <taxon>Paenibacillus</taxon>
    </lineage>
</organism>
<proteinExistence type="predicted"/>
<dbReference type="STRING" id="494026.PGLA_20290"/>
<dbReference type="SUPFAM" id="SSF55383">
    <property type="entry name" value="Copper amine oxidase, domain N"/>
    <property type="match status" value="1"/>
</dbReference>
<gene>
    <name evidence="3" type="ORF">PGLA_20290</name>
</gene>
<keyword evidence="4" id="KW-1185">Reference proteome</keyword>
<dbReference type="EMBL" id="LVJH01000048">
    <property type="protein sequence ID" value="OAB38434.1"/>
    <property type="molecule type" value="Genomic_DNA"/>
</dbReference>
<feature type="chain" id="PRO_5038390163" description="Copper amine oxidase-like N-terminal domain-containing protein" evidence="1">
    <location>
        <begin position="19"/>
        <end position="372"/>
    </location>
</feature>
<reference evidence="3 4" key="1">
    <citation type="submission" date="2016-03" db="EMBL/GenBank/DDBJ databases">
        <title>Draft genome sequence of Paenibacillus glacialis DSM 22343.</title>
        <authorList>
            <person name="Shin S.-K."/>
            <person name="Yi H."/>
        </authorList>
    </citation>
    <scope>NUCLEOTIDE SEQUENCE [LARGE SCALE GENOMIC DNA]</scope>
    <source>
        <strain evidence="3 4">DSM 22343</strain>
    </source>
</reference>
<feature type="signal peptide" evidence="1">
    <location>
        <begin position="1"/>
        <end position="18"/>
    </location>
</feature>